<dbReference type="Gene3D" id="1.10.238.160">
    <property type="match status" value="1"/>
</dbReference>
<proteinExistence type="predicted"/>
<dbReference type="EMBL" id="JAMYZZ010000009">
    <property type="protein sequence ID" value="MCP1258347.1"/>
    <property type="molecule type" value="Genomic_DNA"/>
</dbReference>
<dbReference type="SUPFAM" id="SSF46955">
    <property type="entry name" value="Putative DNA-binding domain"/>
    <property type="match status" value="1"/>
</dbReference>
<sequence length="65" mass="7574">MTSTPTDQMLTRKEVEKMIHVSCATLYRWVESGIFPSPVRYTARCVRWRQSEVQNWLNQSAQVAA</sequence>
<comment type="caution">
    <text evidence="1">The sequence shown here is derived from an EMBL/GenBank/DDBJ whole genome shotgun (WGS) entry which is preliminary data.</text>
</comment>
<dbReference type="Pfam" id="PF05930">
    <property type="entry name" value="Phage_AlpA"/>
    <property type="match status" value="1"/>
</dbReference>
<gene>
    <name evidence="1" type="ORF">NKW50_07055</name>
</gene>
<dbReference type="InterPro" id="IPR009061">
    <property type="entry name" value="DNA-bd_dom_put_sf"/>
</dbReference>
<name>A0ABT1EZI2_9PROT</name>
<reference evidence="1 2" key="1">
    <citation type="submission" date="2022-06" db="EMBL/GenBank/DDBJ databases">
        <title>Acetobacer genomes from food samples.</title>
        <authorList>
            <person name="Sombolestani A."/>
        </authorList>
    </citation>
    <scope>NUCLEOTIDE SEQUENCE [LARGE SCALE GENOMIC DNA]</scope>
    <source>
        <strain evidence="1 2">R-83285</strain>
    </source>
</reference>
<protein>
    <submittedName>
        <fullName evidence="1">AlpA family phage regulatory protein</fullName>
    </submittedName>
</protein>
<evidence type="ECO:0000313" key="2">
    <source>
        <dbReference type="Proteomes" id="UP001523528"/>
    </source>
</evidence>
<evidence type="ECO:0000313" key="1">
    <source>
        <dbReference type="EMBL" id="MCP1258347.1"/>
    </source>
</evidence>
<keyword evidence="2" id="KW-1185">Reference proteome</keyword>
<accession>A0ABT1EZI2</accession>
<organism evidence="1 2">
    <name type="scientific">Acetobacter lambici</name>
    <dbReference type="NCBI Taxonomy" id="1332824"/>
    <lineage>
        <taxon>Bacteria</taxon>
        <taxon>Pseudomonadati</taxon>
        <taxon>Pseudomonadota</taxon>
        <taxon>Alphaproteobacteria</taxon>
        <taxon>Acetobacterales</taxon>
        <taxon>Acetobacteraceae</taxon>
        <taxon>Acetobacter</taxon>
    </lineage>
</organism>
<dbReference type="InterPro" id="IPR010260">
    <property type="entry name" value="AlpA"/>
</dbReference>
<dbReference type="Proteomes" id="UP001523528">
    <property type="component" value="Unassembled WGS sequence"/>
</dbReference>
<dbReference type="RefSeq" id="WP_253531570.1">
    <property type="nucleotide sequence ID" value="NZ_JAMYZY010000028.1"/>
</dbReference>